<dbReference type="Pfam" id="PF26363">
    <property type="entry name" value="Phospholipase-like"/>
    <property type="match status" value="1"/>
</dbReference>
<evidence type="ECO:0008006" key="4">
    <source>
        <dbReference type="Google" id="ProtNLM"/>
    </source>
</evidence>
<accession>A0A9X2C485</accession>
<feature type="compositionally biased region" description="Low complexity" evidence="1">
    <location>
        <begin position="50"/>
        <end position="63"/>
    </location>
</feature>
<protein>
    <recommendedName>
        <fullName evidence="4">DUF2974 domain-containing protein</fullName>
    </recommendedName>
</protein>
<keyword evidence="3" id="KW-1185">Reference proteome</keyword>
<organism evidence="2 3">
    <name type="scientific">Scleromatobacter humisilvae</name>
    <dbReference type="NCBI Taxonomy" id="2897159"/>
    <lineage>
        <taxon>Bacteria</taxon>
        <taxon>Pseudomonadati</taxon>
        <taxon>Pseudomonadota</taxon>
        <taxon>Betaproteobacteria</taxon>
        <taxon>Burkholderiales</taxon>
        <taxon>Sphaerotilaceae</taxon>
        <taxon>Scleromatobacter</taxon>
    </lineage>
</organism>
<evidence type="ECO:0000256" key="1">
    <source>
        <dbReference type="SAM" id="MobiDB-lite"/>
    </source>
</evidence>
<dbReference type="AlphaFoldDB" id="A0A9X2C485"/>
<dbReference type="Proteomes" id="UP001139353">
    <property type="component" value="Unassembled WGS sequence"/>
</dbReference>
<sequence length="417" mass="44078">MGCFSRASSASAKAPCAACCRADHAKDDELSQASSARIAVLTGRRGPVNAASAPGAASGAPSGRVNSDCAQQARALAPVVQRFDRYREALPSARAAADMNELGDKPGDVPSAKPCLTRLPMQAQRLNATLGVPPGTIKDTDLRNDDTGFRAALYRDEGTGKVILVPRDTQPDSLVDWQANIRNGLGIDTPQYQAMRNLTSKLAANDQMFDIAGYSKGGGLAQQGGLMSDLSQVRLFNSAGAPAEMLAWSGKTDFDSLTARTKAFSSEGDFLTFMNTTTDPGQNIINSRFLQRELAGQGPGLNPINIKVRNPAMRGADDPEFAGDKQAYMGELLAHIDDMQAAYDSGGVVQLFPAVRAGSKEVIGGSMTLPGKLLGAGSDQPRLGKLAQHKMGVVLDALETSTVGDRQRLQEFMKQCG</sequence>
<gene>
    <name evidence="2" type="ORF">LPC04_28100</name>
</gene>
<dbReference type="EMBL" id="JAJLJH010000016">
    <property type="protein sequence ID" value="MCK9689599.1"/>
    <property type="molecule type" value="Genomic_DNA"/>
</dbReference>
<reference evidence="2" key="1">
    <citation type="submission" date="2021-11" db="EMBL/GenBank/DDBJ databases">
        <title>BS-T2-15 a new species belonging to the Comamonadaceae family isolated from the soil of a French oak forest.</title>
        <authorList>
            <person name="Mieszkin S."/>
            <person name="Alain K."/>
        </authorList>
    </citation>
    <scope>NUCLEOTIDE SEQUENCE</scope>
    <source>
        <strain evidence="2">BS-T2-15</strain>
    </source>
</reference>
<feature type="region of interest" description="Disordered" evidence="1">
    <location>
        <begin position="47"/>
        <end position="66"/>
    </location>
</feature>
<comment type="caution">
    <text evidence="2">The sequence shown here is derived from an EMBL/GenBank/DDBJ whole genome shotgun (WGS) entry which is preliminary data.</text>
</comment>
<dbReference type="InterPro" id="IPR029058">
    <property type="entry name" value="AB_hydrolase_fold"/>
</dbReference>
<name>A0A9X2C485_9BURK</name>
<evidence type="ECO:0000313" key="3">
    <source>
        <dbReference type="Proteomes" id="UP001139353"/>
    </source>
</evidence>
<dbReference type="RefSeq" id="WP_275685649.1">
    <property type="nucleotide sequence ID" value="NZ_JAJLJH010000016.1"/>
</dbReference>
<dbReference type="SUPFAM" id="SSF53474">
    <property type="entry name" value="alpha/beta-Hydrolases"/>
    <property type="match status" value="1"/>
</dbReference>
<proteinExistence type="predicted"/>
<evidence type="ECO:0000313" key="2">
    <source>
        <dbReference type="EMBL" id="MCK9689599.1"/>
    </source>
</evidence>